<name>A0A140KFW2_9VIRU</name>
<feature type="region of interest" description="Disordered" evidence="1">
    <location>
        <begin position="49"/>
        <end position="72"/>
    </location>
</feature>
<proteinExistence type="predicted"/>
<accession>A0A140KFW2</accession>
<protein>
    <submittedName>
        <fullName evidence="2">8 kDa protein</fullName>
    </submittedName>
</protein>
<reference evidence="2" key="1">
    <citation type="submission" date="2016-02" db="EMBL/GenBank/DDBJ databases">
        <title>First report of Cactus virus X on Hylocereus undatus in Korea.</title>
        <authorList>
            <person name="Park C.Y."/>
            <person name="Kim J.S."/>
            <person name="Lee J.H."/>
            <person name="Lee S.H."/>
        </authorList>
    </citation>
    <scope>NUCLEOTIDE SEQUENCE</scope>
</reference>
<feature type="compositionally biased region" description="Basic and acidic residues" evidence="1">
    <location>
        <begin position="63"/>
        <end position="72"/>
    </location>
</feature>
<organism evidence="2">
    <name type="scientific">Cactus virus X</name>
    <dbReference type="NCBI Taxonomy" id="112227"/>
    <lineage>
        <taxon>Viruses</taxon>
        <taxon>Riboviria</taxon>
        <taxon>Orthornavirae</taxon>
        <taxon>Kitrinoviricota</taxon>
        <taxon>Alsuviricetes</taxon>
        <taxon>Tymovirales</taxon>
        <taxon>Alphaflexiviridae</taxon>
        <taxon>Potexvirus</taxon>
        <taxon>Potexvirus ecscacti</taxon>
    </lineage>
</organism>
<dbReference type="EMBL" id="LC128411">
    <property type="protein sequence ID" value="BAU68241.1"/>
    <property type="molecule type" value="Genomic_RNA"/>
</dbReference>
<evidence type="ECO:0000256" key="1">
    <source>
        <dbReference type="SAM" id="MobiDB-lite"/>
    </source>
</evidence>
<sequence>MPHTATGKIWRTCSESTQRLRGALTSPWTPPFFPAGICSSHPCSRNKLTGSWDTRFRPTPGARESRRMRSKY</sequence>
<evidence type="ECO:0000313" key="2">
    <source>
        <dbReference type="EMBL" id="BAU68241.1"/>
    </source>
</evidence>